<dbReference type="SUPFAM" id="SSF52402">
    <property type="entry name" value="Adenine nucleotide alpha hydrolases-like"/>
    <property type="match status" value="1"/>
</dbReference>
<proteinExistence type="predicted"/>
<dbReference type="Gene3D" id="3.40.50.620">
    <property type="entry name" value="HUPs"/>
    <property type="match status" value="1"/>
</dbReference>
<evidence type="ECO:0000313" key="1">
    <source>
        <dbReference type="EMBL" id="EPF29573.1"/>
    </source>
</evidence>
<dbReference type="EMBL" id="ATFE01000003">
    <property type="protein sequence ID" value="EPF29573.1"/>
    <property type="molecule type" value="Genomic_DNA"/>
</dbReference>
<evidence type="ECO:0000313" key="2">
    <source>
        <dbReference type="Proteomes" id="UP000014634"/>
    </source>
</evidence>
<gene>
    <name evidence="1" type="ORF">HMPREF9195_00274</name>
</gene>
<sequence length="497" mass="57985">MKEFDISLDNAVFTYVLHTKKHKDLSQFIYIEKYGLYLSYSKKTEVLTFQNAHGFVYIVGLCVDSFGEIERCDIPEFLLRSSNIITDIIKVAARFAGNYVIFISLNNNFYAFSDATACMQINYALDEICLSSFDHVVAATLALPIDNRTLRIRMSSDFVAAMPNDITIYKRVKTVLADHYINITNRTTTRYYPYGELQYFENPHDVLKRQVDLIDNIVKEYAKYYKIVCPLTSGWDSRVVFSFLLKNIEELSSYIFVHKYFTETTDDLRISRQICSHLKTPHREIPDLVPDEAFINAVYNVIGKYYYRDDIAMAYTYKKTFGEAATINGNIIDHLGKSSLVNLLPTWCATSAYFTTKERKISMDSKLEVENYLKSMRNDNVSPDYVYDLFGIEDQCGRLCGYFQNIYAAAGITLLNIFNSHAIIDDWVRIKHKDRKQHCIHLYFLNTNHKDLLQFPFNPDEKFKFIGNSKVLFFCATYIRHFIRMLRKPHLKQNRGY</sequence>
<dbReference type="Proteomes" id="UP000014634">
    <property type="component" value="Unassembled WGS sequence"/>
</dbReference>
<name>A0AA87TFI8_TREMD</name>
<evidence type="ECO:0008006" key="3">
    <source>
        <dbReference type="Google" id="ProtNLM"/>
    </source>
</evidence>
<reference evidence="1 2" key="1">
    <citation type="submission" date="2013-04" db="EMBL/GenBank/DDBJ databases">
        <title>The Genome Sequence of Treponema medium ATCC 700293.</title>
        <authorList>
            <consortium name="The Broad Institute Genomics Platform"/>
            <person name="Earl A."/>
            <person name="Ward D."/>
            <person name="Feldgarden M."/>
            <person name="Gevers D."/>
            <person name="Leonetti C."/>
            <person name="Blanton J.M."/>
            <person name="Dewhirst F.E."/>
            <person name="Izard J."/>
            <person name="Walker B."/>
            <person name="Young S."/>
            <person name="Zeng Q."/>
            <person name="Gargeya S."/>
            <person name="Fitzgerald M."/>
            <person name="Haas B."/>
            <person name="Abouelleil A."/>
            <person name="Allen A.W."/>
            <person name="Alvarado L."/>
            <person name="Arachchi H.M."/>
            <person name="Berlin A.M."/>
            <person name="Chapman S.B."/>
            <person name="Gainer-Dewar J."/>
            <person name="Goldberg J."/>
            <person name="Griggs A."/>
            <person name="Gujja S."/>
            <person name="Hansen M."/>
            <person name="Howarth C."/>
            <person name="Imamovic A."/>
            <person name="Ireland A."/>
            <person name="Larimer J."/>
            <person name="McCowan C."/>
            <person name="Murphy C."/>
            <person name="Pearson M."/>
            <person name="Poon T.W."/>
            <person name="Priest M."/>
            <person name="Roberts A."/>
            <person name="Saif S."/>
            <person name="Shea T."/>
            <person name="Sisk P."/>
            <person name="Sykes S."/>
            <person name="Wortman J."/>
            <person name="Nusbaum C."/>
            <person name="Birren B."/>
        </authorList>
    </citation>
    <scope>NUCLEOTIDE SEQUENCE [LARGE SCALE GENOMIC DNA]</scope>
    <source>
        <strain evidence="1 2">ATCC 700293</strain>
    </source>
</reference>
<dbReference type="RefSeq" id="WP_016522272.1">
    <property type="nucleotide sequence ID" value="NZ_KE332517.1"/>
</dbReference>
<comment type="caution">
    <text evidence="1">The sequence shown here is derived from an EMBL/GenBank/DDBJ whole genome shotgun (WGS) entry which is preliminary data.</text>
</comment>
<dbReference type="AlphaFoldDB" id="A0AA87TFI8"/>
<organism evidence="1 2">
    <name type="scientific">Treponema medium ATCC 700293</name>
    <dbReference type="NCBI Taxonomy" id="1125700"/>
    <lineage>
        <taxon>Bacteria</taxon>
        <taxon>Pseudomonadati</taxon>
        <taxon>Spirochaetota</taxon>
        <taxon>Spirochaetia</taxon>
        <taxon>Spirochaetales</taxon>
        <taxon>Treponemataceae</taxon>
        <taxon>Treponema</taxon>
    </lineage>
</organism>
<dbReference type="InterPro" id="IPR014729">
    <property type="entry name" value="Rossmann-like_a/b/a_fold"/>
</dbReference>
<protein>
    <recommendedName>
        <fullName evidence="3">Asparagine synthetase domain-containing protein</fullName>
    </recommendedName>
</protein>
<accession>A0AA87TFI8</accession>